<organism evidence="1 2">
    <name type="scientific">Roseateles asaccharophilus</name>
    <dbReference type="NCBI Taxonomy" id="582607"/>
    <lineage>
        <taxon>Bacteria</taxon>
        <taxon>Pseudomonadati</taxon>
        <taxon>Pseudomonadota</taxon>
        <taxon>Betaproteobacteria</taxon>
        <taxon>Burkholderiales</taxon>
        <taxon>Sphaerotilaceae</taxon>
        <taxon>Roseateles</taxon>
    </lineage>
</organism>
<gene>
    <name evidence="1" type="ORF">DFR39_102441</name>
</gene>
<sequence>MSFFVTSASPGRGGDLGGLEGADAHCQALATAAGAGALRWRAYLSQASNLKNLQGEPAVHARERIGPGPWHNAQGQLIARTVDELHAPGFAGINRQIALSERGQPIPGRLHDILTGSRPDGTAPSPLDADMSCRGWRSSADMAEDGSSHGALVGHHDRVSAIAEPWASSWNSAHRSRGCSPARLAELGSGGLFYCFALPPAPR</sequence>
<evidence type="ECO:0000313" key="2">
    <source>
        <dbReference type="Proteomes" id="UP000295357"/>
    </source>
</evidence>
<dbReference type="AlphaFoldDB" id="A0A4R6NDW4"/>
<proteinExistence type="predicted"/>
<dbReference type="SUPFAM" id="SSF56436">
    <property type="entry name" value="C-type lectin-like"/>
    <property type="match status" value="1"/>
</dbReference>
<dbReference type="RefSeq" id="WP_246030724.1">
    <property type="nucleotide sequence ID" value="NZ_JAUFPJ010000002.1"/>
</dbReference>
<protein>
    <recommendedName>
        <fullName evidence="3">Lectin</fullName>
    </recommendedName>
</protein>
<name>A0A4R6NDW4_9BURK</name>
<dbReference type="Proteomes" id="UP000295357">
    <property type="component" value="Unassembled WGS sequence"/>
</dbReference>
<dbReference type="EMBL" id="SNXE01000002">
    <property type="protein sequence ID" value="TDP12053.1"/>
    <property type="molecule type" value="Genomic_DNA"/>
</dbReference>
<dbReference type="InterPro" id="IPR016187">
    <property type="entry name" value="CTDL_fold"/>
</dbReference>
<dbReference type="InterPro" id="IPR016186">
    <property type="entry name" value="C-type_lectin-like/link_sf"/>
</dbReference>
<reference evidence="1 2" key="1">
    <citation type="submission" date="2019-03" db="EMBL/GenBank/DDBJ databases">
        <title>Genomic Encyclopedia of Type Strains, Phase IV (KMG-IV): sequencing the most valuable type-strain genomes for metagenomic binning, comparative biology and taxonomic classification.</title>
        <authorList>
            <person name="Goeker M."/>
        </authorList>
    </citation>
    <scope>NUCLEOTIDE SEQUENCE [LARGE SCALE GENOMIC DNA]</scope>
    <source>
        <strain evidence="1 2">DSM 25082</strain>
    </source>
</reference>
<accession>A0A4R6NDW4</accession>
<evidence type="ECO:0008006" key="3">
    <source>
        <dbReference type="Google" id="ProtNLM"/>
    </source>
</evidence>
<dbReference type="Gene3D" id="3.10.100.10">
    <property type="entry name" value="Mannose-Binding Protein A, subunit A"/>
    <property type="match status" value="1"/>
</dbReference>
<comment type="caution">
    <text evidence="1">The sequence shown here is derived from an EMBL/GenBank/DDBJ whole genome shotgun (WGS) entry which is preliminary data.</text>
</comment>
<evidence type="ECO:0000313" key="1">
    <source>
        <dbReference type="EMBL" id="TDP12053.1"/>
    </source>
</evidence>
<keyword evidence="2" id="KW-1185">Reference proteome</keyword>